<evidence type="ECO:0000313" key="3">
    <source>
        <dbReference type="EMBL" id="RTJ95115.1"/>
    </source>
</evidence>
<dbReference type="EMBL" id="PRBV01000002">
    <property type="protein sequence ID" value="RTJ80372.1"/>
    <property type="molecule type" value="Genomic_DNA"/>
</dbReference>
<accession>A0A1E7NJ66</accession>
<name>A0A1E7NJ66_CAMJU</name>
<reference evidence="4 5" key="1">
    <citation type="journal article" date="2019" name="Appl. Environ. Microbiol.">
        <title>Population genetics and characterization of Campylobacter jejuni isolates in western jackdaws and game birds in Finland.</title>
        <authorList>
            <person name="Kovanen S."/>
            <person name="Rossi M."/>
            <person name="Pohja-Mykra M."/>
            <person name="Nieminen T."/>
            <person name="Raunio-Saarnisto M."/>
            <person name="Sauvala M."/>
            <person name="Fredriksson-Ahomaa M."/>
            <person name="Hanninen M.L."/>
            <person name="Kivisto R."/>
        </authorList>
    </citation>
    <scope>NUCLEOTIDE SEQUENCE [LARGE SCALE GENOMIC DNA]</scope>
    <source>
        <strain evidence="3 4">CB296</strain>
        <strain evidence="2 5">CB313</strain>
    </source>
</reference>
<sequence length="170" mass="20018">MKKIFLFCIFYTTVIFANPMPFGLELGKANFDEVVKKYPNFSNAGTSIYTGGKIIEVSSSDFELEGLKDKVLFIFDKENRLTLVQLKFHKDRFNDILSSLSKYKIIKKEVPYVGNRYVKLQDGDCKIELESPHLSFEMYLTYKTNQFEKLYKDYIKKEEQERKNKQNSIL</sequence>
<gene>
    <name evidence="3" type="ORF">C3H42_06220</name>
    <name evidence="2" type="ORF">C3H57_02355</name>
</gene>
<feature type="signal peptide" evidence="1">
    <location>
        <begin position="1"/>
        <end position="17"/>
    </location>
</feature>
<evidence type="ECO:0000313" key="4">
    <source>
        <dbReference type="Proteomes" id="UP000287237"/>
    </source>
</evidence>
<evidence type="ECO:0000313" key="5">
    <source>
        <dbReference type="Proteomes" id="UP000288507"/>
    </source>
</evidence>
<dbReference type="Proteomes" id="UP000288507">
    <property type="component" value="Unassembled WGS sequence"/>
</dbReference>
<evidence type="ECO:0000256" key="1">
    <source>
        <dbReference type="SAM" id="SignalP"/>
    </source>
</evidence>
<proteinExistence type="predicted"/>
<dbReference type="AlphaFoldDB" id="A0A1E7NJ66"/>
<dbReference type="EMBL" id="PRCK01000005">
    <property type="protein sequence ID" value="RTJ95115.1"/>
    <property type="molecule type" value="Genomic_DNA"/>
</dbReference>
<dbReference type="RefSeq" id="WP_002861080.1">
    <property type="nucleotide sequence ID" value="NZ_BTEZ01000004.1"/>
</dbReference>
<feature type="chain" id="PRO_5043144529" evidence="1">
    <location>
        <begin position="18"/>
        <end position="170"/>
    </location>
</feature>
<organism evidence="2 5">
    <name type="scientific">Campylobacter jejuni</name>
    <dbReference type="NCBI Taxonomy" id="197"/>
    <lineage>
        <taxon>Bacteria</taxon>
        <taxon>Pseudomonadati</taxon>
        <taxon>Campylobacterota</taxon>
        <taxon>Epsilonproteobacteria</taxon>
        <taxon>Campylobacterales</taxon>
        <taxon>Campylobacteraceae</taxon>
        <taxon>Campylobacter</taxon>
    </lineage>
</organism>
<comment type="caution">
    <text evidence="2">The sequence shown here is derived from an EMBL/GenBank/DDBJ whole genome shotgun (WGS) entry which is preliminary data.</text>
</comment>
<protein>
    <submittedName>
        <fullName evidence="2">Uncharacterized protein</fullName>
    </submittedName>
</protein>
<dbReference type="Proteomes" id="UP000287237">
    <property type="component" value="Unassembled WGS sequence"/>
</dbReference>
<evidence type="ECO:0000313" key="2">
    <source>
        <dbReference type="EMBL" id="RTJ80372.1"/>
    </source>
</evidence>
<keyword evidence="1" id="KW-0732">Signal</keyword>